<comment type="caution">
    <text evidence="1">The sequence shown here is derived from an EMBL/GenBank/DDBJ whole genome shotgun (WGS) entry which is preliminary data.</text>
</comment>
<proteinExistence type="predicted"/>
<evidence type="ECO:0000313" key="2">
    <source>
        <dbReference type="Proteomes" id="UP000324853"/>
    </source>
</evidence>
<organism evidence="1 2">
    <name type="scientific">Bradyrhizobium cytisi</name>
    <dbReference type="NCBI Taxonomy" id="515489"/>
    <lineage>
        <taxon>Bacteria</taxon>
        <taxon>Pseudomonadati</taxon>
        <taxon>Pseudomonadota</taxon>
        <taxon>Alphaproteobacteria</taxon>
        <taxon>Hyphomicrobiales</taxon>
        <taxon>Nitrobacteraceae</taxon>
        <taxon>Bradyrhizobium</taxon>
    </lineage>
</organism>
<dbReference type="InterPro" id="IPR024747">
    <property type="entry name" value="Pyridox_Oxase-rel"/>
</dbReference>
<gene>
    <name evidence="1" type="ORF">FXB38_16365</name>
</gene>
<dbReference type="InterPro" id="IPR012349">
    <property type="entry name" value="Split_barrel_FMN-bd"/>
</dbReference>
<dbReference type="Proteomes" id="UP000324853">
    <property type="component" value="Unassembled WGS sequence"/>
</dbReference>
<dbReference type="OrthoDB" id="116031at2"/>
<dbReference type="PANTHER" id="PTHR34071">
    <property type="entry name" value="5-NITROIMIDAZOLE ANTIBIOTICS RESISTANCE PROTEIN, NIMA-FAMILY-RELATED PROTEIN-RELATED"/>
    <property type="match status" value="1"/>
</dbReference>
<dbReference type="AlphaFoldDB" id="A0A5S4WPM1"/>
<dbReference type="PANTHER" id="PTHR34071:SF2">
    <property type="entry name" value="FLAVIN-NUCLEOTIDE-BINDING PROTEIN"/>
    <property type="match status" value="1"/>
</dbReference>
<dbReference type="SUPFAM" id="SSF50475">
    <property type="entry name" value="FMN-binding split barrel"/>
    <property type="match status" value="1"/>
</dbReference>
<dbReference type="Gene3D" id="2.30.110.10">
    <property type="entry name" value="Electron Transport, Fmn-binding Protein, Chain A"/>
    <property type="match status" value="1"/>
</dbReference>
<keyword evidence="2" id="KW-1185">Reference proteome</keyword>
<accession>A0A5S4WPM1</accession>
<sequence>MSPRRRYVVTTIAPTEKTRVRRRPERAAYDRQVIYDILDEALVCHIGVATEAGPRVIPTAIIRIGEHVYVHGSPNNQLLTALADGAPACITVTLVDSVVAGRSGFGMSMDYRSVMIFGTAEKIVDNDEKERLVAAFVEDIMPGHIVRPPKKKELAATVFLRFSIAEASAKIRNHGVVDPDEDHALDVWAGVVPLKLMAGEPRNCGDLKPGISTPDYAKRYKRPSTK</sequence>
<reference evidence="1 2" key="1">
    <citation type="submission" date="2019-08" db="EMBL/GenBank/DDBJ databases">
        <title>Bradyrhizobium hipponensis sp. nov., a rhizobium isolated from a Lupinus angustifolius root nodule in Tunisia.</title>
        <authorList>
            <person name="Off K."/>
            <person name="Rejili M."/>
            <person name="Mars M."/>
            <person name="Brachmann A."/>
            <person name="Marin M."/>
        </authorList>
    </citation>
    <scope>NUCLEOTIDE SEQUENCE [LARGE SCALE GENOMIC DNA]</scope>
    <source>
        <strain evidence="1 2">CTAW11</strain>
    </source>
</reference>
<name>A0A5S4WPM1_9BRAD</name>
<protein>
    <submittedName>
        <fullName evidence="1">Pyridoxamine 5'-phosphate oxidase family protein</fullName>
    </submittedName>
</protein>
<dbReference type="EMBL" id="VSSR01000024">
    <property type="protein sequence ID" value="TYL84004.1"/>
    <property type="molecule type" value="Genomic_DNA"/>
</dbReference>
<dbReference type="Pfam" id="PF12900">
    <property type="entry name" value="Pyridox_ox_2"/>
    <property type="match status" value="1"/>
</dbReference>
<evidence type="ECO:0000313" key="1">
    <source>
        <dbReference type="EMBL" id="TYL84004.1"/>
    </source>
</evidence>